<sequence>MISHSFINKLISFIQLKRLKKQNSGDNINFNQTKMIIDSQLVGNVIDEIAFNENLNDDEQNDSLSKMFSENNHLRNHHDLLKPWESRDFKMLLQSYINIKYKKEKVQIPNDFAEKVYVKTYNQNIKPNNRFKLPLKVLYHPYVTNDDYNYVNDKLGRGQRLELYGSLGSIFITSTILFTTKWGKSIKNQPIQFYSFMGIPPIFMIFFAQVYSNYYINYKLQKIGIYSKYGLSSGNANAY</sequence>
<evidence type="ECO:0000313" key="3">
    <source>
        <dbReference type="Proteomes" id="UP000009168"/>
    </source>
</evidence>
<dbReference type="OrthoDB" id="288863at2759"/>
<reference evidence="3" key="1">
    <citation type="journal article" date="2006" name="PLoS Biol.">
        <title>Macronuclear genome sequence of the ciliate Tetrahymena thermophila, a model eukaryote.</title>
        <authorList>
            <person name="Eisen J.A."/>
            <person name="Coyne R.S."/>
            <person name="Wu M."/>
            <person name="Wu D."/>
            <person name="Thiagarajan M."/>
            <person name="Wortman J.R."/>
            <person name="Badger J.H."/>
            <person name="Ren Q."/>
            <person name="Amedeo P."/>
            <person name="Jones K.M."/>
            <person name="Tallon L.J."/>
            <person name="Delcher A.L."/>
            <person name="Salzberg S.L."/>
            <person name="Silva J.C."/>
            <person name="Haas B.J."/>
            <person name="Majoros W.H."/>
            <person name="Farzad M."/>
            <person name="Carlton J.M."/>
            <person name="Smith R.K. Jr."/>
            <person name="Garg J."/>
            <person name="Pearlman R.E."/>
            <person name="Karrer K.M."/>
            <person name="Sun L."/>
            <person name="Manning G."/>
            <person name="Elde N.C."/>
            <person name="Turkewitz A.P."/>
            <person name="Asai D.J."/>
            <person name="Wilkes D.E."/>
            <person name="Wang Y."/>
            <person name="Cai H."/>
            <person name="Collins K."/>
            <person name="Stewart B.A."/>
            <person name="Lee S.R."/>
            <person name="Wilamowska K."/>
            <person name="Weinberg Z."/>
            <person name="Ruzzo W.L."/>
            <person name="Wloga D."/>
            <person name="Gaertig J."/>
            <person name="Frankel J."/>
            <person name="Tsao C.-C."/>
            <person name="Gorovsky M.A."/>
            <person name="Keeling P.J."/>
            <person name="Waller R.F."/>
            <person name="Patron N.J."/>
            <person name="Cherry J.M."/>
            <person name="Stover N.A."/>
            <person name="Krieger C.J."/>
            <person name="del Toro C."/>
            <person name="Ryder H.F."/>
            <person name="Williamson S.C."/>
            <person name="Barbeau R.A."/>
            <person name="Hamilton E.P."/>
            <person name="Orias E."/>
        </authorList>
    </citation>
    <scope>NUCLEOTIDE SEQUENCE [LARGE SCALE GENOMIC DNA]</scope>
    <source>
        <strain evidence="3">SB210</strain>
    </source>
</reference>
<evidence type="ECO:0000256" key="1">
    <source>
        <dbReference type="SAM" id="Phobius"/>
    </source>
</evidence>
<dbReference type="HOGENOM" id="CLU_1339897_0_0_1"/>
<proteinExistence type="predicted"/>
<protein>
    <submittedName>
        <fullName evidence="2">Transmembrane protein, putative</fullName>
    </submittedName>
</protein>
<feature type="transmembrane region" description="Helical" evidence="1">
    <location>
        <begin position="161"/>
        <end position="179"/>
    </location>
</feature>
<keyword evidence="1" id="KW-0472">Membrane</keyword>
<keyword evidence="3" id="KW-1185">Reference proteome</keyword>
<dbReference type="RefSeq" id="XP_001012039.2">
    <property type="nucleotide sequence ID" value="XM_001012039.2"/>
</dbReference>
<accession>Q233N5</accession>
<dbReference type="AlphaFoldDB" id="Q233N5"/>
<dbReference type="GeneID" id="7829681"/>
<dbReference type="EMBL" id="GG662769">
    <property type="protein sequence ID" value="EAR91794.2"/>
    <property type="molecule type" value="Genomic_DNA"/>
</dbReference>
<gene>
    <name evidence="2" type="ORF">TTHERM_00809390</name>
</gene>
<evidence type="ECO:0000313" key="2">
    <source>
        <dbReference type="EMBL" id="EAR91794.2"/>
    </source>
</evidence>
<feature type="transmembrane region" description="Helical" evidence="1">
    <location>
        <begin position="191"/>
        <end position="212"/>
    </location>
</feature>
<dbReference type="KEGG" id="tet:TTHERM_00809390"/>
<keyword evidence="1 2" id="KW-0812">Transmembrane</keyword>
<keyword evidence="1" id="KW-1133">Transmembrane helix</keyword>
<organism evidence="2 3">
    <name type="scientific">Tetrahymena thermophila (strain SB210)</name>
    <dbReference type="NCBI Taxonomy" id="312017"/>
    <lineage>
        <taxon>Eukaryota</taxon>
        <taxon>Sar</taxon>
        <taxon>Alveolata</taxon>
        <taxon>Ciliophora</taxon>
        <taxon>Intramacronucleata</taxon>
        <taxon>Oligohymenophorea</taxon>
        <taxon>Hymenostomatida</taxon>
        <taxon>Tetrahymenina</taxon>
        <taxon>Tetrahymenidae</taxon>
        <taxon>Tetrahymena</taxon>
    </lineage>
</organism>
<dbReference type="InParanoid" id="Q233N5"/>
<name>Q233N5_TETTS</name>
<dbReference type="Proteomes" id="UP000009168">
    <property type="component" value="Unassembled WGS sequence"/>
</dbReference>